<reference evidence="22" key="1">
    <citation type="journal article" date="2023" name="Science">
        <title>Genome structures resolve the early diversification of teleost fishes.</title>
        <authorList>
            <person name="Parey E."/>
            <person name="Louis A."/>
            <person name="Montfort J."/>
            <person name="Bouchez O."/>
            <person name="Roques C."/>
            <person name="Iampietro C."/>
            <person name="Lluch J."/>
            <person name="Castinel A."/>
            <person name="Donnadieu C."/>
            <person name="Desvignes T."/>
            <person name="Floi Bucao C."/>
            <person name="Jouanno E."/>
            <person name="Wen M."/>
            <person name="Mejri S."/>
            <person name="Dirks R."/>
            <person name="Jansen H."/>
            <person name="Henkel C."/>
            <person name="Chen W.J."/>
            <person name="Zahm M."/>
            <person name="Cabau C."/>
            <person name="Klopp C."/>
            <person name="Thompson A.W."/>
            <person name="Robinson-Rechavi M."/>
            <person name="Braasch I."/>
            <person name="Lecointre G."/>
            <person name="Bobe J."/>
            <person name="Postlethwait J.H."/>
            <person name="Berthelot C."/>
            <person name="Roest Crollius H."/>
            <person name="Guiguen Y."/>
        </authorList>
    </citation>
    <scope>NUCLEOTIDE SEQUENCE</scope>
    <source>
        <strain evidence="22">NC1722</strain>
    </source>
</reference>
<name>A0AAD7WRR1_9TELE</name>
<keyword evidence="4 14" id="KW-0479">Metal-binding</keyword>
<keyword evidence="11 14" id="KW-0539">Nucleus</keyword>
<evidence type="ECO:0000256" key="11">
    <source>
        <dbReference type="ARBA" id="ARBA00023242"/>
    </source>
</evidence>
<keyword evidence="3 14" id="KW-0808">Transferase</keyword>
<evidence type="ECO:0000256" key="6">
    <source>
        <dbReference type="ARBA" id="ARBA00022776"/>
    </source>
</evidence>
<keyword evidence="9 17" id="KW-0460">Magnesium</keyword>
<dbReference type="EC" id="2.7.10.2" evidence="14"/>
<keyword evidence="6" id="KW-0498">Mitosis</keyword>
<dbReference type="InterPro" id="IPR050339">
    <property type="entry name" value="CC_SR_Kinase"/>
</dbReference>
<evidence type="ECO:0000256" key="2">
    <source>
        <dbReference type="ARBA" id="ARBA00022618"/>
    </source>
</evidence>
<dbReference type="Proteomes" id="UP001221898">
    <property type="component" value="Unassembled WGS sequence"/>
</dbReference>
<organism evidence="22 23">
    <name type="scientific">Aldrovandia affinis</name>
    <dbReference type="NCBI Taxonomy" id="143900"/>
    <lineage>
        <taxon>Eukaryota</taxon>
        <taxon>Metazoa</taxon>
        <taxon>Chordata</taxon>
        <taxon>Craniata</taxon>
        <taxon>Vertebrata</taxon>
        <taxon>Euteleostomi</taxon>
        <taxon>Actinopterygii</taxon>
        <taxon>Neopterygii</taxon>
        <taxon>Teleostei</taxon>
        <taxon>Notacanthiformes</taxon>
        <taxon>Halosauridae</taxon>
        <taxon>Aldrovandia</taxon>
    </lineage>
</organism>
<dbReference type="FunFam" id="3.30.200.20:FF:000115">
    <property type="entry name" value="Wee1-like kinase 2"/>
    <property type="match status" value="1"/>
</dbReference>
<dbReference type="InterPro" id="IPR017164">
    <property type="entry name" value="Wee1-like_protein_kinase"/>
</dbReference>
<evidence type="ECO:0000256" key="20">
    <source>
        <dbReference type="SAM" id="MobiDB-lite"/>
    </source>
</evidence>
<dbReference type="PROSITE" id="PS50011">
    <property type="entry name" value="PROTEIN_KINASE_DOM"/>
    <property type="match status" value="1"/>
</dbReference>
<dbReference type="SMART" id="SM00220">
    <property type="entry name" value="S_TKc"/>
    <property type="match status" value="1"/>
</dbReference>
<keyword evidence="23" id="KW-1185">Reference proteome</keyword>
<dbReference type="GO" id="GO:0051301">
    <property type="term" value="P:cell division"/>
    <property type="evidence" value="ECO:0007669"/>
    <property type="project" value="UniProtKB-KW"/>
</dbReference>
<keyword evidence="8 14" id="KW-0067">ATP-binding</keyword>
<evidence type="ECO:0000256" key="1">
    <source>
        <dbReference type="ARBA" id="ARBA00004123"/>
    </source>
</evidence>
<evidence type="ECO:0000259" key="21">
    <source>
        <dbReference type="PROSITE" id="PS50011"/>
    </source>
</evidence>
<comment type="catalytic activity">
    <reaction evidence="14">
        <text>L-tyrosyl-[protein] + ATP = O-phospho-L-tyrosyl-[protein] + ADP + H(+)</text>
        <dbReference type="Rhea" id="RHEA:10596"/>
        <dbReference type="Rhea" id="RHEA-COMP:10136"/>
        <dbReference type="Rhea" id="RHEA-COMP:20101"/>
        <dbReference type="ChEBI" id="CHEBI:15378"/>
        <dbReference type="ChEBI" id="CHEBI:30616"/>
        <dbReference type="ChEBI" id="CHEBI:46858"/>
        <dbReference type="ChEBI" id="CHEBI:61978"/>
        <dbReference type="ChEBI" id="CHEBI:456216"/>
        <dbReference type="EC" id="2.7.10.2"/>
    </reaction>
</comment>
<evidence type="ECO:0000256" key="13">
    <source>
        <dbReference type="ARBA" id="ARBA00037982"/>
    </source>
</evidence>
<evidence type="ECO:0000313" key="23">
    <source>
        <dbReference type="Proteomes" id="UP001221898"/>
    </source>
</evidence>
<dbReference type="PROSITE" id="PS00108">
    <property type="entry name" value="PROTEIN_KINASE_ST"/>
    <property type="match status" value="1"/>
</dbReference>
<comment type="cofactor">
    <cofactor evidence="17">
        <name>Mg(2+)</name>
        <dbReference type="ChEBI" id="CHEBI:18420"/>
    </cofactor>
    <text evidence="17">Binds 2 magnesium ions per subunit.</text>
</comment>
<evidence type="ECO:0000256" key="16">
    <source>
        <dbReference type="PIRSR" id="PIRSR037281-2"/>
    </source>
</evidence>
<keyword evidence="7 14" id="KW-0418">Kinase</keyword>
<comment type="caution">
    <text evidence="22">The sequence shown here is derived from an EMBL/GenBank/DDBJ whole genome shotgun (WGS) entry which is preliminary data.</text>
</comment>
<comment type="similarity">
    <text evidence="14">Belongs to the protein kinase superfamily. Ser/Thr protein kinase family. WEE1 subfamily.</text>
</comment>
<gene>
    <name evidence="22" type="ORF">AAFF_G00301770</name>
</gene>
<evidence type="ECO:0000256" key="17">
    <source>
        <dbReference type="PIRSR" id="PIRSR037281-3"/>
    </source>
</evidence>
<dbReference type="PANTHER" id="PTHR11042:SF72">
    <property type="entry name" value="WEE1-LIKE PROTEIN KINASE"/>
    <property type="match status" value="1"/>
</dbReference>
<dbReference type="GO" id="GO:0000278">
    <property type="term" value="P:mitotic cell cycle"/>
    <property type="evidence" value="ECO:0007669"/>
    <property type="project" value="InterPro"/>
</dbReference>
<keyword evidence="19" id="KW-0175">Coiled coil</keyword>
<dbReference type="PROSITE" id="PS00107">
    <property type="entry name" value="PROTEIN_KINASE_ATP"/>
    <property type="match status" value="1"/>
</dbReference>
<comment type="similarity">
    <text evidence="13">Belongs to the protein kinase superfamily. Ser/Thr protein kinase family. GCN2 subfamily.</text>
</comment>
<feature type="region of interest" description="Disordered" evidence="20">
    <location>
        <begin position="27"/>
        <end position="55"/>
    </location>
</feature>
<keyword evidence="2" id="KW-0132">Cell division</keyword>
<evidence type="ECO:0000256" key="18">
    <source>
        <dbReference type="PROSITE-ProRule" id="PRU10141"/>
    </source>
</evidence>
<feature type="active site" description="Proton acceptor" evidence="15">
    <location>
        <position position="385"/>
    </location>
</feature>
<accession>A0AAD7WRR1</accession>
<proteinExistence type="inferred from homology"/>
<dbReference type="GO" id="GO:0000287">
    <property type="term" value="F:magnesium ion binding"/>
    <property type="evidence" value="ECO:0007669"/>
    <property type="project" value="InterPro"/>
</dbReference>
<evidence type="ECO:0000256" key="15">
    <source>
        <dbReference type="PIRSR" id="PIRSR037281-1"/>
    </source>
</evidence>
<dbReference type="PIRSF" id="PIRSF037281">
    <property type="entry name" value="Wee1-like_protein_kinase"/>
    <property type="match status" value="1"/>
</dbReference>
<evidence type="ECO:0000256" key="14">
    <source>
        <dbReference type="PIRNR" id="PIRNR037281"/>
    </source>
</evidence>
<dbReference type="InterPro" id="IPR000719">
    <property type="entry name" value="Prot_kinase_dom"/>
</dbReference>
<evidence type="ECO:0000256" key="5">
    <source>
        <dbReference type="ARBA" id="ARBA00022741"/>
    </source>
</evidence>
<feature type="binding site" evidence="17">
    <location>
        <position position="390"/>
    </location>
    <ligand>
        <name>Mg(2+)</name>
        <dbReference type="ChEBI" id="CHEBI:18420"/>
        <label>1</label>
    </ligand>
</feature>
<feature type="compositionally biased region" description="Polar residues" evidence="20">
    <location>
        <begin position="42"/>
        <end position="52"/>
    </location>
</feature>
<dbReference type="SUPFAM" id="SSF56112">
    <property type="entry name" value="Protein kinase-like (PK-like)"/>
    <property type="match status" value="1"/>
</dbReference>
<dbReference type="GO" id="GO:0005524">
    <property type="term" value="F:ATP binding"/>
    <property type="evidence" value="ECO:0007669"/>
    <property type="project" value="UniProtKB-UniRule"/>
</dbReference>
<evidence type="ECO:0000256" key="7">
    <source>
        <dbReference type="ARBA" id="ARBA00022777"/>
    </source>
</evidence>
<dbReference type="EMBL" id="JAINUG010000043">
    <property type="protein sequence ID" value="KAJ8406603.1"/>
    <property type="molecule type" value="Genomic_DNA"/>
</dbReference>
<evidence type="ECO:0000313" key="22">
    <source>
        <dbReference type="EMBL" id="KAJ8406603.1"/>
    </source>
</evidence>
<evidence type="ECO:0000256" key="3">
    <source>
        <dbReference type="ARBA" id="ARBA00022679"/>
    </source>
</evidence>
<evidence type="ECO:0000256" key="9">
    <source>
        <dbReference type="ARBA" id="ARBA00022842"/>
    </source>
</evidence>
<feature type="coiled-coil region" evidence="19">
    <location>
        <begin position="534"/>
        <end position="568"/>
    </location>
</feature>
<feature type="binding site" evidence="16 18">
    <location>
        <position position="287"/>
    </location>
    <ligand>
        <name>ATP</name>
        <dbReference type="ChEBI" id="CHEBI:30616"/>
    </ligand>
</feature>
<keyword evidence="12" id="KW-0131">Cell cycle</keyword>
<feature type="binding site" evidence="16">
    <location>
        <begin position="264"/>
        <end position="272"/>
    </location>
    <ligand>
        <name>ATP</name>
        <dbReference type="ChEBI" id="CHEBI:30616"/>
    </ligand>
</feature>
<dbReference type="PANTHER" id="PTHR11042">
    <property type="entry name" value="EUKARYOTIC TRANSLATION INITIATION FACTOR 2-ALPHA KINASE EIF2-ALPHA KINASE -RELATED"/>
    <property type="match status" value="1"/>
</dbReference>
<dbReference type="Pfam" id="PF00069">
    <property type="entry name" value="Pkinase"/>
    <property type="match status" value="1"/>
</dbReference>
<dbReference type="InterPro" id="IPR008271">
    <property type="entry name" value="Ser/Thr_kinase_AS"/>
</dbReference>
<dbReference type="Gene3D" id="1.10.510.10">
    <property type="entry name" value="Transferase(Phosphotransferase) domain 1"/>
    <property type="match status" value="1"/>
</dbReference>
<dbReference type="Gene3D" id="3.30.200.20">
    <property type="entry name" value="Phosphorylase Kinase, domain 1"/>
    <property type="match status" value="1"/>
</dbReference>
<feature type="region of interest" description="Disordered" evidence="20">
    <location>
        <begin position="92"/>
        <end position="134"/>
    </location>
</feature>
<evidence type="ECO:0000256" key="19">
    <source>
        <dbReference type="SAM" id="Coils"/>
    </source>
</evidence>
<evidence type="ECO:0000256" key="12">
    <source>
        <dbReference type="ARBA" id="ARBA00023306"/>
    </source>
</evidence>
<dbReference type="FunFam" id="1.10.510.10:FF:000217">
    <property type="entry name" value="Wee1-like protein kinase"/>
    <property type="match status" value="1"/>
</dbReference>
<protein>
    <recommendedName>
        <fullName evidence="14">Wee1-like protein kinase</fullName>
        <ecNumber evidence="14">2.7.10.2</ecNumber>
    </recommendedName>
</protein>
<sequence>MSFSCQRRLLGSASPKTGFIRQKLQFTPSDGEEEAVEEDCNHSTGAESSFTDIDSPLRGQVLVECPQEDGEFWSEVGFGSRSPVKKLRVIFKGSPSPRKSPRSYESFSPDIYRREDREGSSSPIPDCPDTPPHKTLRKLRLFDTPHTPKSLLSKARATGAVSSSRRVALFKNADFSGKANPDCKWIQTPRININPFTPDSLLIQSATLQRNTRKRYHWNDSCGEDMEASDGEFEDEIIPPKKITIMESNMMSRYATEFHELEKIGSGEFGSVFKCIKRLDGCIYAIKRSKKPLAGSVDEQNALREVYAHAVLGQHPHVVRYYSAWAEDDHMLIQNEYCNGGTFSDVIAENYRTMRFLSEMELKDLLLQVARGLKYIHSTSLVHMDIKPSNIFISRRTFSFVDECDEDDGQTRRGVYKIGDLGHVTRVSNPQVEEGDSRFLANEVLQEDYKNLTKADIFSLALTVISASGAEPMPTNGDKWHEIRQGKLPPIPQVLSQEFLNLLKLMIHPDPEWRPSASSLVRHPVMLTAARMSADQLRAELNAEKFKNALLQKELKKAQMAKLAAEEKVLYTDRVLTRSTVQTSNRTSRLIGKKTNRSVSLTIY</sequence>
<evidence type="ECO:0000256" key="4">
    <source>
        <dbReference type="ARBA" id="ARBA00022723"/>
    </source>
</evidence>
<dbReference type="InterPro" id="IPR011009">
    <property type="entry name" value="Kinase-like_dom_sf"/>
</dbReference>
<keyword evidence="5 14" id="KW-0547">Nucleotide-binding</keyword>
<dbReference type="AlphaFoldDB" id="A0AAD7WRR1"/>
<dbReference type="InterPro" id="IPR017441">
    <property type="entry name" value="Protein_kinase_ATP_BS"/>
</dbReference>
<dbReference type="GO" id="GO:0004715">
    <property type="term" value="F:non-membrane spanning protein tyrosine kinase activity"/>
    <property type="evidence" value="ECO:0007669"/>
    <property type="project" value="UniProtKB-UniRule"/>
</dbReference>
<feature type="domain" description="Protein kinase" evidence="21">
    <location>
        <begin position="258"/>
        <end position="526"/>
    </location>
</feature>
<dbReference type="GO" id="GO:0005737">
    <property type="term" value="C:cytoplasm"/>
    <property type="evidence" value="ECO:0007669"/>
    <property type="project" value="TreeGrafter"/>
</dbReference>
<keyword evidence="10 14" id="KW-0829">Tyrosine-protein kinase</keyword>
<evidence type="ECO:0000256" key="10">
    <source>
        <dbReference type="ARBA" id="ARBA00023137"/>
    </source>
</evidence>
<evidence type="ECO:0000256" key="8">
    <source>
        <dbReference type="ARBA" id="ARBA00022840"/>
    </source>
</evidence>
<dbReference type="GO" id="GO:0005634">
    <property type="term" value="C:nucleus"/>
    <property type="evidence" value="ECO:0007669"/>
    <property type="project" value="UniProtKB-SubCell"/>
</dbReference>
<comment type="subcellular location">
    <subcellularLocation>
        <location evidence="1 14">Nucleus</location>
    </subcellularLocation>
</comment>
<feature type="binding site" evidence="17">
    <location>
        <position position="420"/>
    </location>
    <ligand>
        <name>Mg(2+)</name>
        <dbReference type="ChEBI" id="CHEBI:18420"/>
        <label>1</label>
    </ligand>
</feature>